<keyword evidence="1" id="KW-1133">Transmembrane helix</keyword>
<dbReference type="AlphaFoldDB" id="A0A1L9TFA1"/>
<gene>
    <name evidence="2" type="ORF">ASPSYDRAFT_46043</name>
</gene>
<organism evidence="2 3">
    <name type="scientific">Aspergillus sydowii CBS 593.65</name>
    <dbReference type="NCBI Taxonomy" id="1036612"/>
    <lineage>
        <taxon>Eukaryota</taxon>
        <taxon>Fungi</taxon>
        <taxon>Dikarya</taxon>
        <taxon>Ascomycota</taxon>
        <taxon>Pezizomycotina</taxon>
        <taxon>Eurotiomycetes</taxon>
        <taxon>Eurotiomycetidae</taxon>
        <taxon>Eurotiales</taxon>
        <taxon>Aspergillaceae</taxon>
        <taxon>Aspergillus</taxon>
        <taxon>Aspergillus subgen. Nidulantes</taxon>
    </lineage>
</organism>
<accession>A0A1L9TFA1</accession>
<keyword evidence="1" id="KW-0812">Transmembrane</keyword>
<protein>
    <submittedName>
        <fullName evidence="2">Uncharacterized protein</fullName>
    </submittedName>
</protein>
<evidence type="ECO:0000313" key="3">
    <source>
        <dbReference type="Proteomes" id="UP000184356"/>
    </source>
</evidence>
<reference evidence="3" key="1">
    <citation type="journal article" date="2017" name="Genome Biol.">
        <title>Comparative genomics reveals high biological diversity and specific adaptations in the industrially and medically important fungal genus Aspergillus.</title>
        <authorList>
            <person name="de Vries R.P."/>
            <person name="Riley R."/>
            <person name="Wiebenga A."/>
            <person name="Aguilar-Osorio G."/>
            <person name="Amillis S."/>
            <person name="Uchima C.A."/>
            <person name="Anderluh G."/>
            <person name="Asadollahi M."/>
            <person name="Askin M."/>
            <person name="Barry K."/>
            <person name="Battaglia E."/>
            <person name="Bayram O."/>
            <person name="Benocci T."/>
            <person name="Braus-Stromeyer S.A."/>
            <person name="Caldana C."/>
            <person name="Canovas D."/>
            <person name="Cerqueira G.C."/>
            <person name="Chen F."/>
            <person name="Chen W."/>
            <person name="Choi C."/>
            <person name="Clum A."/>
            <person name="Dos Santos R.A."/>
            <person name="Damasio A.R."/>
            <person name="Diallinas G."/>
            <person name="Emri T."/>
            <person name="Fekete E."/>
            <person name="Flipphi M."/>
            <person name="Freyberg S."/>
            <person name="Gallo A."/>
            <person name="Gournas C."/>
            <person name="Habgood R."/>
            <person name="Hainaut M."/>
            <person name="Harispe M.L."/>
            <person name="Henrissat B."/>
            <person name="Hilden K.S."/>
            <person name="Hope R."/>
            <person name="Hossain A."/>
            <person name="Karabika E."/>
            <person name="Karaffa L."/>
            <person name="Karanyi Z."/>
            <person name="Krasevec N."/>
            <person name="Kuo A."/>
            <person name="Kusch H."/>
            <person name="LaButti K."/>
            <person name="Lagendijk E.L."/>
            <person name="Lapidus A."/>
            <person name="Levasseur A."/>
            <person name="Lindquist E."/>
            <person name="Lipzen A."/>
            <person name="Logrieco A.F."/>
            <person name="MacCabe A."/>
            <person name="Maekelae M.R."/>
            <person name="Malavazi I."/>
            <person name="Melin P."/>
            <person name="Meyer V."/>
            <person name="Mielnichuk N."/>
            <person name="Miskei M."/>
            <person name="Molnar A.P."/>
            <person name="Mule G."/>
            <person name="Ngan C.Y."/>
            <person name="Orejas M."/>
            <person name="Orosz E."/>
            <person name="Ouedraogo J.P."/>
            <person name="Overkamp K.M."/>
            <person name="Park H.-S."/>
            <person name="Perrone G."/>
            <person name="Piumi F."/>
            <person name="Punt P.J."/>
            <person name="Ram A.F."/>
            <person name="Ramon A."/>
            <person name="Rauscher S."/>
            <person name="Record E."/>
            <person name="Riano-Pachon D.M."/>
            <person name="Robert V."/>
            <person name="Roehrig J."/>
            <person name="Ruller R."/>
            <person name="Salamov A."/>
            <person name="Salih N.S."/>
            <person name="Samson R.A."/>
            <person name="Sandor E."/>
            <person name="Sanguinetti M."/>
            <person name="Schuetze T."/>
            <person name="Sepcic K."/>
            <person name="Shelest E."/>
            <person name="Sherlock G."/>
            <person name="Sophianopoulou V."/>
            <person name="Squina F.M."/>
            <person name="Sun H."/>
            <person name="Susca A."/>
            <person name="Todd R.B."/>
            <person name="Tsang A."/>
            <person name="Unkles S.E."/>
            <person name="van de Wiele N."/>
            <person name="van Rossen-Uffink D."/>
            <person name="Oliveira J.V."/>
            <person name="Vesth T.C."/>
            <person name="Visser J."/>
            <person name="Yu J.-H."/>
            <person name="Zhou M."/>
            <person name="Andersen M.R."/>
            <person name="Archer D.B."/>
            <person name="Baker S.E."/>
            <person name="Benoit I."/>
            <person name="Brakhage A.A."/>
            <person name="Braus G.H."/>
            <person name="Fischer R."/>
            <person name="Frisvad J.C."/>
            <person name="Goldman G.H."/>
            <person name="Houbraken J."/>
            <person name="Oakley B."/>
            <person name="Pocsi I."/>
            <person name="Scazzocchio C."/>
            <person name="Seiboth B."/>
            <person name="vanKuyk P.A."/>
            <person name="Wortman J."/>
            <person name="Dyer P.S."/>
            <person name="Grigoriev I.V."/>
        </authorList>
    </citation>
    <scope>NUCLEOTIDE SEQUENCE [LARGE SCALE GENOMIC DNA]</scope>
    <source>
        <strain evidence="3">CBS 593.65</strain>
    </source>
</reference>
<proteinExistence type="predicted"/>
<keyword evidence="1" id="KW-0472">Membrane</keyword>
<feature type="transmembrane region" description="Helical" evidence="1">
    <location>
        <begin position="34"/>
        <end position="53"/>
    </location>
</feature>
<dbReference type="Proteomes" id="UP000184356">
    <property type="component" value="Unassembled WGS sequence"/>
</dbReference>
<dbReference type="GeneID" id="63763220"/>
<name>A0A1L9TFA1_9EURO</name>
<evidence type="ECO:0000313" key="2">
    <source>
        <dbReference type="EMBL" id="OJJ58051.1"/>
    </source>
</evidence>
<dbReference type="RefSeq" id="XP_040701857.1">
    <property type="nucleotide sequence ID" value="XM_040847147.1"/>
</dbReference>
<sequence length="55" mass="6105">MELDFLVFPQNYPGFSTQEAGAGPGPTVPFVFGVHHFSPFSIHLFVFASFHFLTS</sequence>
<keyword evidence="3" id="KW-1185">Reference proteome</keyword>
<dbReference type="EMBL" id="KV878587">
    <property type="protein sequence ID" value="OJJ58051.1"/>
    <property type="molecule type" value="Genomic_DNA"/>
</dbReference>
<evidence type="ECO:0000256" key="1">
    <source>
        <dbReference type="SAM" id="Phobius"/>
    </source>
</evidence>
<dbReference type="VEuPathDB" id="FungiDB:ASPSYDRAFT_46043"/>